<dbReference type="EMBL" id="CADCXU010027797">
    <property type="protein sequence ID" value="CAB0014422.1"/>
    <property type="molecule type" value="Genomic_DNA"/>
</dbReference>
<evidence type="ECO:0000256" key="1">
    <source>
        <dbReference type="SAM" id="MobiDB-lite"/>
    </source>
</evidence>
<accession>A0A6H5H956</accession>
<proteinExistence type="predicted"/>
<evidence type="ECO:0000313" key="3">
    <source>
        <dbReference type="Proteomes" id="UP000479000"/>
    </source>
</evidence>
<protein>
    <submittedName>
        <fullName evidence="2">Uncharacterized protein</fullName>
    </submittedName>
</protein>
<evidence type="ECO:0000313" key="2">
    <source>
        <dbReference type="EMBL" id="CAB0014422.1"/>
    </source>
</evidence>
<sequence>MAPPRIALIFPDQRVVLRVGLNSKAQVTMSGGGGLVPPGGSPPLNRNGPPPLRTFLGAQPPSTLKKAKPPFGVPSSRRCHPLYPWIHKDP</sequence>
<dbReference type="AlphaFoldDB" id="A0A6H5H956"/>
<dbReference type="Proteomes" id="UP000479000">
    <property type="component" value="Unassembled WGS sequence"/>
</dbReference>
<keyword evidence="3" id="KW-1185">Reference proteome</keyword>
<gene>
    <name evidence="2" type="ORF">NTEN_LOCUS18851</name>
</gene>
<feature type="region of interest" description="Disordered" evidence="1">
    <location>
        <begin position="28"/>
        <end position="49"/>
    </location>
</feature>
<organism evidence="2 3">
    <name type="scientific">Nesidiocoris tenuis</name>
    <dbReference type="NCBI Taxonomy" id="355587"/>
    <lineage>
        <taxon>Eukaryota</taxon>
        <taxon>Metazoa</taxon>
        <taxon>Ecdysozoa</taxon>
        <taxon>Arthropoda</taxon>
        <taxon>Hexapoda</taxon>
        <taxon>Insecta</taxon>
        <taxon>Pterygota</taxon>
        <taxon>Neoptera</taxon>
        <taxon>Paraneoptera</taxon>
        <taxon>Hemiptera</taxon>
        <taxon>Heteroptera</taxon>
        <taxon>Panheteroptera</taxon>
        <taxon>Cimicomorpha</taxon>
        <taxon>Miridae</taxon>
        <taxon>Dicyphina</taxon>
        <taxon>Nesidiocoris</taxon>
    </lineage>
</organism>
<reference evidence="2 3" key="1">
    <citation type="submission" date="2020-02" db="EMBL/GenBank/DDBJ databases">
        <authorList>
            <person name="Ferguson B K."/>
        </authorList>
    </citation>
    <scope>NUCLEOTIDE SEQUENCE [LARGE SCALE GENOMIC DNA]</scope>
</reference>
<name>A0A6H5H956_9HEMI</name>